<organism evidence="3 4">
    <name type="scientific">Bacillus toyonensis</name>
    <dbReference type="NCBI Taxonomy" id="155322"/>
    <lineage>
        <taxon>Bacteria</taxon>
        <taxon>Bacillati</taxon>
        <taxon>Bacillota</taxon>
        <taxon>Bacilli</taxon>
        <taxon>Bacillales</taxon>
        <taxon>Bacillaceae</taxon>
        <taxon>Bacillus</taxon>
        <taxon>Bacillus cereus group</taxon>
    </lineage>
</organism>
<keyword evidence="2" id="KW-0346">Stress response</keyword>
<dbReference type="EMBL" id="NUSQ01000182">
    <property type="protein sequence ID" value="PHD60607.1"/>
    <property type="molecule type" value="Genomic_DNA"/>
</dbReference>
<name>A0A2C4Q6H2_9BACI</name>
<gene>
    <name evidence="3" type="primary">hfq</name>
    <name evidence="3" type="ORF">COF40_27530</name>
</gene>
<dbReference type="PANTHER" id="PTHR34772">
    <property type="entry name" value="RNA-BINDING PROTEIN HFQ"/>
    <property type="match status" value="1"/>
</dbReference>
<sequence>MINIQEELYQQVIESKKEVTIILLNGFRIPAQIIAVDKFTILIKNNDKQQLIYKQAVLVQKKMINKKESRISNGITC</sequence>
<evidence type="ECO:0000256" key="1">
    <source>
        <dbReference type="ARBA" id="ARBA00022884"/>
    </source>
</evidence>
<dbReference type="Gene3D" id="2.30.30.100">
    <property type="match status" value="1"/>
</dbReference>
<protein>
    <submittedName>
        <fullName evidence="3">RNA chaperone Hfq</fullName>
    </submittedName>
</protein>
<dbReference type="InterPro" id="IPR010920">
    <property type="entry name" value="LSM_dom_sf"/>
</dbReference>
<dbReference type="GO" id="GO:0006355">
    <property type="term" value="P:regulation of DNA-templated transcription"/>
    <property type="evidence" value="ECO:0007669"/>
    <property type="project" value="InterPro"/>
</dbReference>
<evidence type="ECO:0000256" key="2">
    <source>
        <dbReference type="ARBA" id="ARBA00023016"/>
    </source>
</evidence>
<dbReference type="SUPFAM" id="SSF50182">
    <property type="entry name" value="Sm-like ribonucleoproteins"/>
    <property type="match status" value="1"/>
</dbReference>
<dbReference type="Pfam" id="PF17209">
    <property type="entry name" value="Hfq"/>
    <property type="match status" value="1"/>
</dbReference>
<dbReference type="AlphaFoldDB" id="A0A2C4Q6H2"/>
<dbReference type="PANTHER" id="PTHR34772:SF1">
    <property type="entry name" value="RNA-BINDING PROTEIN HFQ"/>
    <property type="match status" value="1"/>
</dbReference>
<dbReference type="GO" id="GO:0003723">
    <property type="term" value="F:RNA binding"/>
    <property type="evidence" value="ECO:0007669"/>
    <property type="project" value="UniProtKB-KW"/>
</dbReference>
<evidence type="ECO:0000313" key="4">
    <source>
        <dbReference type="Proteomes" id="UP000225997"/>
    </source>
</evidence>
<evidence type="ECO:0000313" key="3">
    <source>
        <dbReference type="EMBL" id="PHD60607.1"/>
    </source>
</evidence>
<dbReference type="NCBIfam" id="TIGR02383">
    <property type="entry name" value="Hfq"/>
    <property type="match status" value="1"/>
</dbReference>
<dbReference type="InterPro" id="IPR005001">
    <property type="entry name" value="Hfq"/>
</dbReference>
<dbReference type="GO" id="GO:0045974">
    <property type="term" value="P:regulation of translation, ncRNA-mediated"/>
    <property type="evidence" value="ECO:0007669"/>
    <property type="project" value="TreeGrafter"/>
</dbReference>
<dbReference type="GO" id="GO:0043487">
    <property type="term" value="P:regulation of RNA stability"/>
    <property type="evidence" value="ECO:0007669"/>
    <property type="project" value="TreeGrafter"/>
</dbReference>
<dbReference type="GO" id="GO:0005829">
    <property type="term" value="C:cytosol"/>
    <property type="evidence" value="ECO:0007669"/>
    <property type="project" value="TreeGrafter"/>
</dbReference>
<keyword evidence="1" id="KW-0694">RNA-binding</keyword>
<comment type="caution">
    <text evidence="3">The sequence shown here is derived from an EMBL/GenBank/DDBJ whole genome shotgun (WGS) entry which is preliminary data.</text>
</comment>
<accession>A0A2C4Q6H2</accession>
<dbReference type="Proteomes" id="UP000225997">
    <property type="component" value="Unassembled WGS sequence"/>
</dbReference>
<proteinExistence type="predicted"/>
<reference evidence="3 4" key="1">
    <citation type="submission" date="2017-09" db="EMBL/GenBank/DDBJ databases">
        <title>Large-scale bioinformatics analysis of Bacillus genomes uncovers conserved roles of natural products in bacterial physiology.</title>
        <authorList>
            <consortium name="Agbiome Team Llc"/>
            <person name="Bleich R.M."/>
            <person name="Grubbs K.J."/>
            <person name="Santa Maria K.C."/>
            <person name="Allen S.E."/>
            <person name="Farag S."/>
            <person name="Shank E.A."/>
            <person name="Bowers A."/>
        </authorList>
    </citation>
    <scope>NUCLEOTIDE SEQUENCE [LARGE SCALE GENOMIC DNA]</scope>
    <source>
        <strain evidence="3 4">AFS044250</strain>
    </source>
</reference>